<dbReference type="EMBL" id="JBEZFP010000058">
    <property type="protein sequence ID" value="MEU8136207.1"/>
    <property type="molecule type" value="Genomic_DNA"/>
</dbReference>
<comment type="catalytic activity">
    <reaction evidence="1">
        <text>ATP + protein L-histidine = ADP + protein N-phospho-L-histidine.</text>
        <dbReference type="EC" id="2.7.13.3"/>
    </reaction>
</comment>
<evidence type="ECO:0000259" key="5">
    <source>
        <dbReference type="PROSITE" id="PS50112"/>
    </source>
</evidence>
<evidence type="ECO:0000256" key="1">
    <source>
        <dbReference type="ARBA" id="ARBA00000085"/>
    </source>
</evidence>
<dbReference type="SUPFAM" id="SSF47384">
    <property type="entry name" value="Homodimeric domain of signal transducing histidine kinase"/>
    <property type="match status" value="1"/>
</dbReference>
<dbReference type="Gene3D" id="3.30.450.20">
    <property type="entry name" value="PAS domain"/>
    <property type="match status" value="2"/>
</dbReference>
<dbReference type="InterPro" id="IPR013767">
    <property type="entry name" value="PAS_fold"/>
</dbReference>
<dbReference type="PANTHER" id="PTHR44757:SF2">
    <property type="entry name" value="BIOFILM ARCHITECTURE MAINTENANCE PROTEIN MBAA"/>
    <property type="match status" value="1"/>
</dbReference>
<evidence type="ECO:0000256" key="2">
    <source>
        <dbReference type="ARBA" id="ARBA00004236"/>
    </source>
</evidence>
<dbReference type="PROSITE" id="PS50112">
    <property type="entry name" value="PAS"/>
    <property type="match status" value="2"/>
</dbReference>
<dbReference type="InterPro" id="IPR000014">
    <property type="entry name" value="PAS"/>
</dbReference>
<feature type="compositionally biased region" description="Low complexity" evidence="4">
    <location>
        <begin position="401"/>
        <end position="412"/>
    </location>
</feature>
<dbReference type="Pfam" id="PF00989">
    <property type="entry name" value="PAS"/>
    <property type="match status" value="2"/>
</dbReference>
<gene>
    <name evidence="6" type="ORF">AB0C36_22185</name>
</gene>
<evidence type="ECO:0000313" key="6">
    <source>
        <dbReference type="EMBL" id="MEU8136207.1"/>
    </source>
</evidence>
<feature type="domain" description="PAS" evidence="5">
    <location>
        <begin position="37"/>
        <end position="88"/>
    </location>
</feature>
<feature type="domain" description="PAS" evidence="5">
    <location>
        <begin position="192"/>
        <end position="245"/>
    </location>
</feature>
<dbReference type="InterPro" id="IPR036097">
    <property type="entry name" value="HisK_dim/P_sf"/>
</dbReference>
<evidence type="ECO:0000313" key="7">
    <source>
        <dbReference type="Proteomes" id="UP001551482"/>
    </source>
</evidence>
<sequence length="512" mass="54688">MNYTELALRQPYVPPGSVPSPTTEPVPAVAGDAPARRAVQLPRVVDAIPQPVLLVDVNGTIVGTNTAAVEVLQAPTTHLLGRGVLDVLPQFDLARTPDGTAGDDRQNNRQNDGQDDQPIPMAVRCTDGFEFTAEVAIRVVRRADVDHEPASSAVPAATYAAPGPVHEDRGFLMVTITDLTLRLAAERACQRVQRQTELILYAVSEGIVAVDAFGRIMLANPAAARLLGRSAGELYGRELLSLAMHSAADGKSLPPDESTLSDTLRSGRSHHNTGAVLWGRDDTWHPVELSTVPVTDEGRVVGAIVAFTEQSAAYAAAARRDRLAAVLDHELRAPLSQMAQVLTRLAEDPAGVLWPEANRILRQLAEECGRATTLADRLLLRPADDLAHPAADSALRRPHASRAANSATAQARPVSWSSRRGEDADDRDGSLRGVRDSPDALDSRGSQDTRNTRNTRDSQRSSPWNPPTITVPGTVVDTGPPHRRHRKPAAVPRVACVLEAGTPSPGAPVNDG</sequence>
<keyword evidence="7" id="KW-1185">Reference proteome</keyword>
<dbReference type="NCBIfam" id="TIGR00229">
    <property type="entry name" value="sensory_box"/>
    <property type="match status" value="1"/>
</dbReference>
<evidence type="ECO:0000256" key="4">
    <source>
        <dbReference type="SAM" id="MobiDB-lite"/>
    </source>
</evidence>
<accession>A0ABV3DLW5</accession>
<protein>
    <recommendedName>
        <fullName evidence="3">histidine kinase</fullName>
        <ecNumber evidence="3">2.7.13.3</ecNumber>
    </recommendedName>
</protein>
<dbReference type="InterPro" id="IPR003661">
    <property type="entry name" value="HisK_dim/P_dom"/>
</dbReference>
<feature type="region of interest" description="Disordered" evidence="4">
    <location>
        <begin position="390"/>
        <end position="491"/>
    </location>
</feature>
<dbReference type="PANTHER" id="PTHR44757">
    <property type="entry name" value="DIGUANYLATE CYCLASE DGCP"/>
    <property type="match status" value="1"/>
</dbReference>
<reference evidence="6 7" key="1">
    <citation type="submission" date="2024-06" db="EMBL/GenBank/DDBJ databases">
        <title>The Natural Products Discovery Center: Release of the First 8490 Sequenced Strains for Exploring Actinobacteria Biosynthetic Diversity.</title>
        <authorList>
            <person name="Kalkreuter E."/>
            <person name="Kautsar S.A."/>
            <person name="Yang D."/>
            <person name="Bader C.D."/>
            <person name="Teijaro C.N."/>
            <person name="Fluegel L."/>
            <person name="Davis C.M."/>
            <person name="Simpson J.R."/>
            <person name="Lauterbach L."/>
            <person name="Steele A.D."/>
            <person name="Gui C."/>
            <person name="Meng S."/>
            <person name="Li G."/>
            <person name="Viehrig K."/>
            <person name="Ye F."/>
            <person name="Su P."/>
            <person name="Kiefer A.F."/>
            <person name="Nichols A."/>
            <person name="Cepeda A.J."/>
            <person name="Yan W."/>
            <person name="Fan B."/>
            <person name="Jiang Y."/>
            <person name="Adhikari A."/>
            <person name="Zheng C.-J."/>
            <person name="Schuster L."/>
            <person name="Cowan T.M."/>
            <person name="Smanski M.J."/>
            <person name="Chevrette M.G."/>
            <person name="De Carvalho L.P.S."/>
            <person name="Shen B."/>
        </authorList>
    </citation>
    <scope>NUCLEOTIDE SEQUENCE [LARGE SCALE GENOMIC DNA]</scope>
    <source>
        <strain evidence="6 7">NPDC048946</strain>
    </source>
</reference>
<dbReference type="Proteomes" id="UP001551482">
    <property type="component" value="Unassembled WGS sequence"/>
</dbReference>
<proteinExistence type="predicted"/>
<comment type="caution">
    <text evidence="6">The sequence shown here is derived from an EMBL/GenBank/DDBJ whole genome shotgun (WGS) entry which is preliminary data.</text>
</comment>
<dbReference type="InterPro" id="IPR035965">
    <property type="entry name" value="PAS-like_dom_sf"/>
</dbReference>
<evidence type="ECO:0000256" key="3">
    <source>
        <dbReference type="ARBA" id="ARBA00012438"/>
    </source>
</evidence>
<feature type="compositionally biased region" description="Basic and acidic residues" evidence="4">
    <location>
        <begin position="419"/>
        <end position="459"/>
    </location>
</feature>
<dbReference type="EC" id="2.7.13.3" evidence="3"/>
<organism evidence="6 7">
    <name type="scientific">Streptodolium elevatio</name>
    <dbReference type="NCBI Taxonomy" id="3157996"/>
    <lineage>
        <taxon>Bacteria</taxon>
        <taxon>Bacillati</taxon>
        <taxon>Actinomycetota</taxon>
        <taxon>Actinomycetes</taxon>
        <taxon>Kitasatosporales</taxon>
        <taxon>Streptomycetaceae</taxon>
        <taxon>Streptodolium</taxon>
    </lineage>
</organism>
<dbReference type="SUPFAM" id="SSF55785">
    <property type="entry name" value="PYP-like sensor domain (PAS domain)"/>
    <property type="match status" value="2"/>
</dbReference>
<dbReference type="InterPro" id="IPR052155">
    <property type="entry name" value="Biofilm_reg_signaling"/>
</dbReference>
<dbReference type="RefSeq" id="WP_358356549.1">
    <property type="nucleotide sequence ID" value="NZ_JBEZFP010000058.1"/>
</dbReference>
<dbReference type="SMART" id="SM00091">
    <property type="entry name" value="PAS"/>
    <property type="match status" value="2"/>
</dbReference>
<dbReference type="CDD" id="cd00082">
    <property type="entry name" value="HisKA"/>
    <property type="match status" value="1"/>
</dbReference>
<dbReference type="CDD" id="cd00130">
    <property type="entry name" value="PAS"/>
    <property type="match status" value="2"/>
</dbReference>
<comment type="subcellular location">
    <subcellularLocation>
        <location evidence="2">Cell membrane</location>
    </subcellularLocation>
</comment>
<name>A0ABV3DLW5_9ACTN</name>
<feature type="region of interest" description="Disordered" evidence="4">
    <location>
        <begin position="95"/>
        <end position="120"/>
    </location>
</feature>